<dbReference type="Proteomes" id="UP000266743">
    <property type="component" value="Chromosome 4"/>
</dbReference>
<feature type="signal peptide" evidence="12">
    <location>
        <begin position="1"/>
        <end position="24"/>
    </location>
</feature>
<comment type="caution">
    <text evidence="15">The sequence shown here is derived from an EMBL/GenBank/DDBJ whole genome shotgun (WGS) entry which is preliminary data.</text>
</comment>
<keyword evidence="7" id="KW-0256">Endoplasmic reticulum</keyword>
<evidence type="ECO:0000256" key="5">
    <source>
        <dbReference type="ARBA" id="ARBA00022692"/>
    </source>
</evidence>
<evidence type="ECO:0000259" key="14">
    <source>
        <dbReference type="Pfam" id="PF25293"/>
    </source>
</evidence>
<dbReference type="Gene3D" id="2.130.10.10">
    <property type="entry name" value="YVTN repeat-like/Quinoprotein amine dehydrogenase"/>
    <property type="match status" value="1"/>
</dbReference>
<keyword evidence="5 11" id="KW-0812">Transmembrane</keyword>
<dbReference type="Pfam" id="PF07774">
    <property type="entry name" value="EMC1_C"/>
    <property type="match status" value="1"/>
</dbReference>
<keyword evidence="10" id="KW-0325">Glycoprotein</keyword>
<protein>
    <recommendedName>
        <fullName evidence="4">ER membrane protein complex subunit 1</fullName>
    </recommendedName>
</protein>
<dbReference type="GO" id="GO:0034975">
    <property type="term" value="P:protein folding in endoplasmic reticulum"/>
    <property type="evidence" value="ECO:0007669"/>
    <property type="project" value="TreeGrafter"/>
</dbReference>
<dbReference type="Pfam" id="PF25293">
    <property type="entry name" value="Beta-prop_EMC1_N"/>
    <property type="match status" value="1"/>
</dbReference>
<evidence type="ECO:0000256" key="11">
    <source>
        <dbReference type="SAM" id="Phobius"/>
    </source>
</evidence>
<feature type="transmembrane region" description="Helical" evidence="11">
    <location>
        <begin position="789"/>
        <end position="808"/>
    </location>
</feature>
<dbReference type="InterPro" id="IPR026895">
    <property type="entry name" value="EMC1"/>
</dbReference>
<dbReference type="SUPFAM" id="SSF50998">
    <property type="entry name" value="Quinoprotein alcohol dehydrogenase-like"/>
    <property type="match status" value="1"/>
</dbReference>
<accession>A0A3L6LBV3</accession>
<evidence type="ECO:0000256" key="4">
    <source>
        <dbReference type="ARBA" id="ARBA00020824"/>
    </source>
</evidence>
<evidence type="ECO:0000256" key="12">
    <source>
        <dbReference type="SAM" id="SignalP"/>
    </source>
</evidence>
<evidence type="ECO:0000256" key="1">
    <source>
        <dbReference type="ARBA" id="ARBA00004115"/>
    </source>
</evidence>
<evidence type="ECO:0000256" key="8">
    <source>
        <dbReference type="ARBA" id="ARBA00022989"/>
    </source>
</evidence>
<feature type="chain" id="PRO_5018232452" description="ER membrane protein complex subunit 1" evidence="12">
    <location>
        <begin position="25"/>
        <end position="818"/>
    </location>
</feature>
<comment type="subcellular location">
    <subcellularLocation>
        <location evidence="1">Endoplasmic reticulum membrane</location>
        <topology evidence="1">Single-pass type I membrane protein</topology>
    </subcellularLocation>
</comment>
<comment type="similarity">
    <text evidence="2">Belongs to the EMC1 family.</text>
</comment>
<feature type="domain" description="EMC1 first beta-propeller" evidence="14">
    <location>
        <begin position="24"/>
        <end position="84"/>
    </location>
</feature>
<evidence type="ECO:0000256" key="3">
    <source>
        <dbReference type="ARBA" id="ARBA00011276"/>
    </source>
</evidence>
<reference evidence="15" key="1">
    <citation type="submission" date="2018-09" db="EMBL/GenBank/DDBJ databases">
        <title>whole genome sequence of T. equiperdum IVM-t1 strain.</title>
        <authorList>
            <person name="Suganuma K."/>
        </authorList>
    </citation>
    <scope>NUCLEOTIDE SEQUENCE [LARGE SCALE GENOMIC DNA]</scope>
    <source>
        <strain evidence="15">IVM-t1</strain>
    </source>
</reference>
<dbReference type="GO" id="GO:0072546">
    <property type="term" value="C:EMC complex"/>
    <property type="evidence" value="ECO:0007669"/>
    <property type="project" value="InterPro"/>
</dbReference>
<evidence type="ECO:0000313" key="15">
    <source>
        <dbReference type="EMBL" id="RHW72697.1"/>
    </source>
</evidence>
<evidence type="ECO:0000256" key="7">
    <source>
        <dbReference type="ARBA" id="ARBA00022824"/>
    </source>
</evidence>
<name>A0A3L6LBV3_9TRYP</name>
<dbReference type="EMBL" id="QSBY01000004">
    <property type="protein sequence ID" value="RHW72697.1"/>
    <property type="molecule type" value="Genomic_DNA"/>
</dbReference>
<feature type="domain" description="ER membrane protein complex subunit 1 C-terminal" evidence="13">
    <location>
        <begin position="599"/>
        <end position="817"/>
    </location>
</feature>
<keyword evidence="9 11" id="KW-0472">Membrane</keyword>
<keyword evidence="8 11" id="KW-1133">Transmembrane helix</keyword>
<evidence type="ECO:0000256" key="2">
    <source>
        <dbReference type="ARBA" id="ARBA00007904"/>
    </source>
</evidence>
<evidence type="ECO:0000256" key="9">
    <source>
        <dbReference type="ARBA" id="ARBA00023136"/>
    </source>
</evidence>
<dbReference type="AlphaFoldDB" id="A0A3L6LBV3"/>
<keyword evidence="6 12" id="KW-0732">Signal</keyword>
<evidence type="ECO:0000256" key="10">
    <source>
        <dbReference type="ARBA" id="ARBA00023180"/>
    </source>
</evidence>
<dbReference type="InterPro" id="IPR015943">
    <property type="entry name" value="WD40/YVTN_repeat-like_dom_sf"/>
</dbReference>
<comment type="subunit">
    <text evidence="3">Component of the ER membrane protein complex (EMC).</text>
</comment>
<proteinExistence type="inferred from homology"/>
<dbReference type="PANTHER" id="PTHR21573">
    <property type="entry name" value="ER MEMBRANE PROTEIN COMPLEX SUBUNIT 1"/>
    <property type="match status" value="1"/>
</dbReference>
<dbReference type="InterPro" id="IPR058545">
    <property type="entry name" value="Beta-prop_EMC1_1st"/>
</dbReference>
<dbReference type="InterPro" id="IPR011678">
    <property type="entry name" value="EMC1_C"/>
</dbReference>
<evidence type="ECO:0000259" key="13">
    <source>
        <dbReference type="Pfam" id="PF07774"/>
    </source>
</evidence>
<gene>
    <name evidence="15" type="ORF">DPX39_040008300</name>
</gene>
<sequence>MRPTLYFLLLKLCLICGLIVPIQAIHEDEQGLRDWILRFVGQVEGAALHPKLKLNNVYIRSAQGAVAALSLDSGELLWRKVFSEPRVCIGVSGGSVFVSSRSGAVHVLNAGTGAVETTFKLLLPAGADVESCKSITNSKARFAAFDGKNAHIFELDMNSDDEEVKTVGQFPIGEDVKGLRLSDTHLWVVRRLSADRYSLKGAVEITGVDAVGGIDVTSSAEAVAYSSHKVTLVRHGPQRDTNGAVEQEVIDCSGCVASVMTNPAGVFQGYVIGQADPNGFMVKFPAKSIHVPLKGGTKGAPAILLAVQGDGDGAWALVRAPNDHLVVVRENGGVKWERWEGLSRLAAVVVLDSSSKEDRFGLSKEALGISTRGVVYMIPLAEMGSNMKVLVDVSKTVLEMTTAASVENIAFEKLEVSGADTATLFASFGVVKIRVILNVVTGAVVEATKHEDSLIVAPTFDVKRSLAVNGKIPHSKLHVFSLNMTTGTIKGYLASSSPSVTPLWTVQLPFPIIAVATGEDALRTSLVNNIRVFPNKSSGMEEVRRKFPTRNVLAVAYYEPVDDEMPTLVVTAVDVVTGSVLASMRHRNVEGPVHILIVEHAVLYHFMDVEKMRHSLGVWEMFETEVGPVLFKDTGATPPQVISSFFSRHKRVFSSRATWPPVVVGSVLGMHGGGVAKMSVTTSFGAIARKSLLFVFTSGRVASVGLNRLLAGGQVSLGDGAGQLTHVIIPSTAIVTHRYRAARPTLIATRPTNLESSCHVLVSGMDLFYVRTSSGKEFDLLNSDFNKTLLIALTCSFGVLSLVARYFAMRKGVRQLWR</sequence>
<organism evidence="15">
    <name type="scientific">Trypanosoma brucei equiperdum</name>
    <dbReference type="NCBI Taxonomy" id="630700"/>
    <lineage>
        <taxon>Eukaryota</taxon>
        <taxon>Discoba</taxon>
        <taxon>Euglenozoa</taxon>
        <taxon>Kinetoplastea</taxon>
        <taxon>Metakinetoplastina</taxon>
        <taxon>Trypanosomatida</taxon>
        <taxon>Trypanosomatidae</taxon>
        <taxon>Trypanosoma</taxon>
    </lineage>
</organism>
<evidence type="ECO:0000256" key="6">
    <source>
        <dbReference type="ARBA" id="ARBA00022729"/>
    </source>
</evidence>
<dbReference type="PANTHER" id="PTHR21573:SF0">
    <property type="entry name" value="ER MEMBRANE PROTEIN COMPLEX SUBUNIT 1"/>
    <property type="match status" value="1"/>
</dbReference>
<dbReference type="InterPro" id="IPR011047">
    <property type="entry name" value="Quinoprotein_ADH-like_sf"/>
</dbReference>